<dbReference type="Proteomes" id="UP001170310">
    <property type="component" value="Unassembled WGS sequence"/>
</dbReference>
<reference evidence="1" key="1">
    <citation type="submission" date="2023-07" db="EMBL/GenBank/DDBJ databases">
        <title>Genome content predicts the carbon catabolic preferences of heterotrophic bacteria.</title>
        <authorList>
            <person name="Gralka M."/>
        </authorList>
    </citation>
    <scope>NUCLEOTIDE SEQUENCE</scope>
    <source>
        <strain evidence="1">E2R20</strain>
    </source>
</reference>
<evidence type="ECO:0000313" key="1">
    <source>
        <dbReference type="EMBL" id="MDO6572867.1"/>
    </source>
</evidence>
<comment type="caution">
    <text evidence="1">The sequence shown here is derived from an EMBL/GenBank/DDBJ whole genome shotgun (WGS) entry which is preliminary data.</text>
</comment>
<evidence type="ECO:0000313" key="2">
    <source>
        <dbReference type="Proteomes" id="UP001170310"/>
    </source>
</evidence>
<sequence>MTNTVYDVIDTGVHYLLNMYEDWKIEDVLDKDSDVFPNNLHWQLGHVLTVFENALSKGDQNVVDLDLYRKLFAPDSKPADWSNIDGDVPDIDSILNDIKTIPERARKLTDEQLAIELEQPIAGFSTVEGLLMLNTIHIPLHAGKMEEMARVLKNN</sequence>
<protein>
    <submittedName>
        <fullName evidence="1">Bacillithiol transferase BstA</fullName>
    </submittedName>
</protein>
<dbReference type="GO" id="GO:0016740">
    <property type="term" value="F:transferase activity"/>
    <property type="evidence" value="ECO:0007669"/>
    <property type="project" value="UniProtKB-KW"/>
</dbReference>
<dbReference type="RefSeq" id="WP_303520299.1">
    <property type="nucleotide sequence ID" value="NZ_JAUOQO010000001.1"/>
</dbReference>
<dbReference type="Gene3D" id="1.20.120.450">
    <property type="entry name" value="dinb family like domain"/>
    <property type="match status" value="1"/>
</dbReference>
<dbReference type="InterPro" id="IPR034660">
    <property type="entry name" value="DinB/YfiT-like"/>
</dbReference>
<accession>A0AAW7YRS7</accession>
<dbReference type="SUPFAM" id="SSF109854">
    <property type="entry name" value="DinB/YfiT-like putative metalloenzymes"/>
    <property type="match status" value="1"/>
</dbReference>
<organism evidence="1 2">
    <name type="scientific">Staphylococcus pasteuri_A</name>
    <dbReference type="NCBI Taxonomy" id="3062664"/>
    <lineage>
        <taxon>Bacteria</taxon>
        <taxon>Bacillati</taxon>
        <taxon>Bacillota</taxon>
        <taxon>Bacilli</taxon>
        <taxon>Bacillales</taxon>
        <taxon>Staphylococcaceae</taxon>
        <taxon>Staphylococcus</taxon>
    </lineage>
</organism>
<gene>
    <name evidence="1" type="primary">bstA</name>
    <name evidence="1" type="ORF">Q4528_01705</name>
</gene>
<dbReference type="AlphaFoldDB" id="A0AAW7YRS7"/>
<name>A0AAW7YRS7_9STAP</name>
<keyword evidence="1" id="KW-0808">Transferase</keyword>
<keyword evidence="2" id="KW-1185">Reference proteome</keyword>
<dbReference type="EMBL" id="JAUOQO010000001">
    <property type="protein sequence ID" value="MDO6572867.1"/>
    <property type="molecule type" value="Genomic_DNA"/>
</dbReference>
<proteinExistence type="predicted"/>